<dbReference type="PANTHER" id="PTHR12905">
    <property type="entry name" value="METALLOPHOSPHOESTERASE"/>
    <property type="match status" value="1"/>
</dbReference>
<keyword evidence="3" id="KW-1185">Reference proteome</keyword>
<dbReference type="EMBL" id="JAWDJO010000017">
    <property type="protein sequence ID" value="KAL1899973.1"/>
    <property type="molecule type" value="Genomic_DNA"/>
</dbReference>
<protein>
    <recommendedName>
        <fullName evidence="1">Calcineurin-like phosphoesterase domain-containing protein</fullName>
    </recommendedName>
</protein>
<evidence type="ECO:0000259" key="1">
    <source>
        <dbReference type="Pfam" id="PF00149"/>
    </source>
</evidence>
<dbReference type="Gene3D" id="3.60.21.10">
    <property type="match status" value="1"/>
</dbReference>
<proteinExistence type="predicted"/>
<dbReference type="InterPro" id="IPR029052">
    <property type="entry name" value="Metallo-depent_PP-like"/>
</dbReference>
<dbReference type="CDD" id="cd07379">
    <property type="entry name" value="MPP_239FB"/>
    <property type="match status" value="1"/>
</dbReference>
<dbReference type="Proteomes" id="UP001583280">
    <property type="component" value="Unassembled WGS sequence"/>
</dbReference>
<dbReference type="SUPFAM" id="SSF56300">
    <property type="entry name" value="Metallo-dependent phosphatases"/>
    <property type="match status" value="1"/>
</dbReference>
<dbReference type="Pfam" id="PF00149">
    <property type="entry name" value="Metallophos"/>
    <property type="match status" value="1"/>
</dbReference>
<comment type="caution">
    <text evidence="2">The sequence shown here is derived from an EMBL/GenBank/DDBJ whole genome shotgun (WGS) entry which is preliminary data.</text>
</comment>
<sequence length="338" mass="37173">MPDTINNALIHAGLRRKSQWSPQTLLDHLLSSPLTFLTSRAHRLLVYMRGSPAILRRPPGAGASSGASPTITVVCISDTHERTVSIPSGDLLIHAGDMVSSGSRAAIQAQLDWLRAQPHRYKVVVCGNHDSFFDPEARLEADNESTETLDLSGIVYLQREAVTLKFDGGRKLVVFGAPDLPYLGGDNNAFQYHPPDAPWAGLVPLETDILVTHTPPKSHLDLGLGCPSLLREVWRTRPRLHVFGHVHWGAGREAVFFDAAQQSYEALMALPPRGLLWDLVPNRSWLLMAQTILQGINCFVFRWLMLGSAGSSGSLMVNAAQMYGDTGRMENKPQVVYL</sequence>
<dbReference type="InterPro" id="IPR004843">
    <property type="entry name" value="Calcineurin-like_PHP"/>
</dbReference>
<evidence type="ECO:0000313" key="3">
    <source>
        <dbReference type="Proteomes" id="UP001583280"/>
    </source>
</evidence>
<gene>
    <name evidence="2" type="ORF">Cpir12675_001197</name>
</gene>
<reference evidence="2 3" key="1">
    <citation type="journal article" date="2024" name="IMA Fungus">
        <title>IMA Genome - F19 : A genome assembly and annotation guide to empower mycologists, including annotated draft genome sequences of Ceratocystis pirilliformis, Diaporthe australafricana, Fusarium ophioides, Paecilomyces lecythidis, and Sporothrix stenoceras.</title>
        <authorList>
            <person name="Aylward J."/>
            <person name="Wilson A.M."/>
            <person name="Visagie C.M."/>
            <person name="Spraker J."/>
            <person name="Barnes I."/>
            <person name="Buitendag C."/>
            <person name="Ceriani C."/>
            <person name="Del Mar Angel L."/>
            <person name="du Plessis D."/>
            <person name="Fuchs T."/>
            <person name="Gasser K."/>
            <person name="Kramer D."/>
            <person name="Li W."/>
            <person name="Munsamy K."/>
            <person name="Piso A."/>
            <person name="Price J.L."/>
            <person name="Sonnekus B."/>
            <person name="Thomas C."/>
            <person name="van der Nest A."/>
            <person name="van Dijk A."/>
            <person name="van Heerden A."/>
            <person name="van Vuuren N."/>
            <person name="Yilmaz N."/>
            <person name="Duong T.A."/>
            <person name="van der Merwe N.A."/>
            <person name="Wingfield M.J."/>
            <person name="Wingfield B.D."/>
        </authorList>
    </citation>
    <scope>NUCLEOTIDE SEQUENCE [LARGE SCALE GENOMIC DNA]</scope>
    <source>
        <strain evidence="2 3">CMW 12675</strain>
    </source>
</reference>
<dbReference type="InterPro" id="IPR051693">
    <property type="entry name" value="UPF0046_metallophosphoest"/>
</dbReference>
<name>A0ABR3ZGY6_9PEZI</name>
<organism evidence="2 3">
    <name type="scientific">Ceratocystis pirilliformis</name>
    <dbReference type="NCBI Taxonomy" id="259994"/>
    <lineage>
        <taxon>Eukaryota</taxon>
        <taxon>Fungi</taxon>
        <taxon>Dikarya</taxon>
        <taxon>Ascomycota</taxon>
        <taxon>Pezizomycotina</taxon>
        <taxon>Sordariomycetes</taxon>
        <taxon>Hypocreomycetidae</taxon>
        <taxon>Microascales</taxon>
        <taxon>Ceratocystidaceae</taxon>
        <taxon>Ceratocystis</taxon>
    </lineage>
</organism>
<feature type="domain" description="Calcineurin-like phosphoesterase" evidence="1">
    <location>
        <begin position="73"/>
        <end position="248"/>
    </location>
</feature>
<evidence type="ECO:0000313" key="2">
    <source>
        <dbReference type="EMBL" id="KAL1899973.1"/>
    </source>
</evidence>
<dbReference type="PANTHER" id="PTHR12905:SF18">
    <property type="entry name" value="ESTER HYDROLASE, PUTATIVE (AFU_ORTHOLOGUE AFUA_4G03130)-RELATED"/>
    <property type="match status" value="1"/>
</dbReference>
<accession>A0ABR3ZGY6</accession>